<dbReference type="GO" id="GO:0035725">
    <property type="term" value="P:sodium ion transmembrane transport"/>
    <property type="evidence" value="ECO:0007669"/>
    <property type="project" value="TreeGrafter"/>
</dbReference>
<keyword evidence="6" id="KW-0479">Metal-binding</keyword>
<reference evidence="10 11" key="1">
    <citation type="journal article" date="2017" name="Nat. Ecol. Evol.">
        <title>Scallop genome provides insights into evolution of bilaterian karyotype and development.</title>
        <authorList>
            <person name="Wang S."/>
            <person name="Zhang J."/>
            <person name="Jiao W."/>
            <person name="Li J."/>
            <person name="Xun X."/>
            <person name="Sun Y."/>
            <person name="Guo X."/>
            <person name="Huan P."/>
            <person name="Dong B."/>
            <person name="Zhang L."/>
            <person name="Hu X."/>
            <person name="Sun X."/>
            <person name="Wang J."/>
            <person name="Zhao C."/>
            <person name="Wang Y."/>
            <person name="Wang D."/>
            <person name="Huang X."/>
            <person name="Wang R."/>
            <person name="Lv J."/>
            <person name="Li Y."/>
            <person name="Zhang Z."/>
            <person name="Liu B."/>
            <person name="Lu W."/>
            <person name="Hui Y."/>
            <person name="Liang J."/>
            <person name="Zhou Z."/>
            <person name="Hou R."/>
            <person name="Li X."/>
            <person name="Liu Y."/>
            <person name="Li H."/>
            <person name="Ning X."/>
            <person name="Lin Y."/>
            <person name="Zhao L."/>
            <person name="Xing Q."/>
            <person name="Dou J."/>
            <person name="Li Y."/>
            <person name="Mao J."/>
            <person name="Guo H."/>
            <person name="Dou H."/>
            <person name="Li T."/>
            <person name="Mu C."/>
            <person name="Jiang W."/>
            <person name="Fu Q."/>
            <person name="Fu X."/>
            <person name="Miao Y."/>
            <person name="Liu J."/>
            <person name="Yu Q."/>
            <person name="Li R."/>
            <person name="Liao H."/>
            <person name="Li X."/>
            <person name="Kong Y."/>
            <person name="Jiang Z."/>
            <person name="Chourrout D."/>
            <person name="Li R."/>
            <person name="Bao Z."/>
        </authorList>
    </citation>
    <scope>NUCLEOTIDE SEQUENCE [LARGE SCALE GENOMIC DNA]</scope>
    <source>
        <strain evidence="10 11">PY_sf001</strain>
    </source>
</reference>
<keyword evidence="2 8" id="KW-0813">Transport</keyword>
<keyword evidence="5 9" id="KW-0472">Membrane</keyword>
<evidence type="ECO:0000256" key="9">
    <source>
        <dbReference type="SAM" id="Phobius"/>
    </source>
</evidence>
<dbReference type="PROSITE" id="PS00610">
    <property type="entry name" value="NA_NEUROTRAN_SYMP_1"/>
    <property type="match status" value="1"/>
</dbReference>
<feature type="disulfide bond" evidence="7">
    <location>
        <begin position="142"/>
        <end position="151"/>
    </location>
</feature>
<accession>A0A210Q698</accession>
<evidence type="ECO:0000256" key="1">
    <source>
        <dbReference type="ARBA" id="ARBA00004141"/>
    </source>
</evidence>
<dbReference type="InterPro" id="IPR037272">
    <property type="entry name" value="SNS_sf"/>
</dbReference>
<sequence length="292" mass="32937">MSEEIPCCAESSTDGRHVKPNQGMWKNKVEYILSLAGYSTGSSDFWRFPYLIWRHGGGTFIIAYVISAVIIAIPVYYLEVAVSQFSGRGMFDVWDISPIMKGLGIGMFIINFEYLMLSPTFRLWIMQYIGYSFMSPLPWTRCDNPWNTPACVDFYNIPAETMNSTLNISRAGISTYNVTSVAQTSHVLAEEEFFLHKILQISGSVYELGTLRWDLCLCLLVFTCLCSACVIKSVESIGKAMYVLTFLPLLLLLIIWIRTLAAPGSVAGMKYFLSPDFTKFGDLEVIFSIEHQ</sequence>
<protein>
    <recommendedName>
        <fullName evidence="8">Transporter</fullName>
    </recommendedName>
</protein>
<dbReference type="GO" id="GO:0015293">
    <property type="term" value="F:symporter activity"/>
    <property type="evidence" value="ECO:0007669"/>
    <property type="project" value="UniProtKB-KW"/>
</dbReference>
<dbReference type="SUPFAM" id="SSF161070">
    <property type="entry name" value="SNF-like"/>
    <property type="match status" value="1"/>
</dbReference>
<dbReference type="AlphaFoldDB" id="A0A210Q698"/>
<evidence type="ECO:0000256" key="3">
    <source>
        <dbReference type="ARBA" id="ARBA00022692"/>
    </source>
</evidence>
<dbReference type="OrthoDB" id="10331609at2759"/>
<dbReference type="GO" id="GO:0046872">
    <property type="term" value="F:metal ion binding"/>
    <property type="evidence" value="ECO:0007669"/>
    <property type="project" value="UniProtKB-KW"/>
</dbReference>
<evidence type="ECO:0000256" key="2">
    <source>
        <dbReference type="ARBA" id="ARBA00022448"/>
    </source>
</evidence>
<evidence type="ECO:0000256" key="4">
    <source>
        <dbReference type="ARBA" id="ARBA00022989"/>
    </source>
</evidence>
<dbReference type="Proteomes" id="UP000242188">
    <property type="component" value="Unassembled WGS sequence"/>
</dbReference>
<dbReference type="EMBL" id="NEDP02004837">
    <property type="protein sequence ID" value="OWF44264.1"/>
    <property type="molecule type" value="Genomic_DNA"/>
</dbReference>
<dbReference type="GO" id="GO:0005886">
    <property type="term" value="C:plasma membrane"/>
    <property type="evidence" value="ECO:0007669"/>
    <property type="project" value="TreeGrafter"/>
</dbReference>
<evidence type="ECO:0000313" key="10">
    <source>
        <dbReference type="EMBL" id="OWF44264.1"/>
    </source>
</evidence>
<gene>
    <name evidence="10" type="ORF">KP79_PYT01719</name>
</gene>
<feature type="transmembrane region" description="Helical" evidence="9">
    <location>
        <begin position="240"/>
        <end position="261"/>
    </location>
</feature>
<dbReference type="PANTHER" id="PTHR11616">
    <property type="entry name" value="SODIUM/CHLORIDE DEPENDENT TRANSPORTER"/>
    <property type="match status" value="1"/>
</dbReference>
<evidence type="ECO:0000256" key="6">
    <source>
        <dbReference type="PIRSR" id="PIRSR600175-1"/>
    </source>
</evidence>
<evidence type="ECO:0000256" key="8">
    <source>
        <dbReference type="RuleBase" id="RU003732"/>
    </source>
</evidence>
<evidence type="ECO:0000256" key="5">
    <source>
        <dbReference type="ARBA" id="ARBA00023136"/>
    </source>
</evidence>
<dbReference type="InterPro" id="IPR000175">
    <property type="entry name" value="Na/ntran_symport"/>
</dbReference>
<keyword evidence="7" id="KW-1015">Disulfide bond</keyword>
<dbReference type="PROSITE" id="PS50267">
    <property type="entry name" value="NA_NEUROTRAN_SYMP_3"/>
    <property type="match status" value="1"/>
</dbReference>
<keyword evidence="4 9" id="KW-1133">Transmembrane helix</keyword>
<keyword evidence="8" id="KW-0769">Symport</keyword>
<evidence type="ECO:0000256" key="7">
    <source>
        <dbReference type="PIRSR" id="PIRSR600175-2"/>
    </source>
</evidence>
<organism evidence="10 11">
    <name type="scientific">Mizuhopecten yessoensis</name>
    <name type="common">Japanese scallop</name>
    <name type="synonym">Patinopecten yessoensis</name>
    <dbReference type="NCBI Taxonomy" id="6573"/>
    <lineage>
        <taxon>Eukaryota</taxon>
        <taxon>Metazoa</taxon>
        <taxon>Spiralia</taxon>
        <taxon>Lophotrochozoa</taxon>
        <taxon>Mollusca</taxon>
        <taxon>Bivalvia</taxon>
        <taxon>Autobranchia</taxon>
        <taxon>Pteriomorphia</taxon>
        <taxon>Pectinida</taxon>
        <taxon>Pectinoidea</taxon>
        <taxon>Pectinidae</taxon>
        <taxon>Mizuhopecten</taxon>
    </lineage>
</organism>
<keyword evidence="3 8" id="KW-0812">Transmembrane</keyword>
<feature type="transmembrane region" description="Helical" evidence="9">
    <location>
        <begin position="57"/>
        <end position="78"/>
    </location>
</feature>
<feature type="binding site" evidence="6">
    <location>
        <position position="37"/>
    </location>
    <ligand>
        <name>Na(+)</name>
        <dbReference type="ChEBI" id="CHEBI:29101"/>
        <label>1</label>
    </ligand>
</feature>
<dbReference type="PRINTS" id="PR00176">
    <property type="entry name" value="NANEUSMPORT"/>
</dbReference>
<dbReference type="Pfam" id="PF00209">
    <property type="entry name" value="SNF"/>
    <property type="match status" value="1"/>
</dbReference>
<keyword evidence="11" id="KW-1185">Reference proteome</keyword>
<comment type="caution">
    <text evidence="10">The sequence shown here is derived from an EMBL/GenBank/DDBJ whole genome shotgun (WGS) entry which is preliminary data.</text>
</comment>
<comment type="subcellular location">
    <subcellularLocation>
        <location evidence="1">Membrane</location>
        <topology evidence="1">Multi-pass membrane protein</topology>
    </subcellularLocation>
</comment>
<name>A0A210Q698_MIZYE</name>
<feature type="transmembrane region" description="Helical" evidence="9">
    <location>
        <begin position="98"/>
        <end position="117"/>
    </location>
</feature>
<evidence type="ECO:0000313" key="11">
    <source>
        <dbReference type="Proteomes" id="UP000242188"/>
    </source>
</evidence>
<comment type="similarity">
    <text evidence="8">Belongs to the sodium:neurotransmitter symporter (SNF) (TC 2.A.22) family.</text>
</comment>
<keyword evidence="6" id="KW-0915">Sodium</keyword>
<dbReference type="PANTHER" id="PTHR11616:SF240">
    <property type="entry name" value="BLOATED TUBULES, ISOFORM B-RELATED"/>
    <property type="match status" value="1"/>
</dbReference>
<proteinExistence type="inferred from homology"/>